<dbReference type="InterPro" id="IPR031107">
    <property type="entry name" value="Small_HSP"/>
</dbReference>
<feature type="domain" description="CS" evidence="5">
    <location>
        <begin position="49"/>
        <end position="155"/>
    </location>
</feature>
<feature type="domain" description="SHSP" evidence="4">
    <location>
        <begin position="45"/>
        <end position="155"/>
    </location>
</feature>
<dbReference type="Proteomes" id="UP001369247">
    <property type="component" value="Unassembled WGS sequence"/>
</dbReference>
<keyword evidence="8" id="KW-1185">Reference proteome</keyword>
<dbReference type="EMBL" id="CP104550">
    <property type="protein sequence ID" value="UXH31160.1"/>
    <property type="molecule type" value="Genomic_DNA"/>
</dbReference>
<reference evidence="6 8" key="2">
    <citation type="submission" date="2023-12" db="EMBL/GenBank/DDBJ databases">
        <title>Phenotypic and Genomic Characterization of Methanothermobacter wolfeii Strain BSEL, a CO2-Capturing Archaeon with Minimal Nutrient Requirements.</title>
        <authorList>
            <person name="Ale Enriquez F."/>
            <person name="Ahring B.K."/>
        </authorList>
    </citation>
    <scope>NUCLEOTIDE SEQUENCE [LARGE SCALE GENOMIC DNA]</scope>
    <source>
        <strain evidence="6 8">BSEL-1</strain>
    </source>
</reference>
<sequence length="155" mass="18302">MKKKLEKPMTMLEKRRLMAEKMIDEMISNMKEMQKEFEKKISEYTETIPEKLSMDVMETDDTIIIKTDLPGVKKEDINIELTEDSISISAVFEEEVEVEEANFVRKERKYGEARREMRLPEKIRVEDARAKFENGVLTVELPKVEVKKKQTLKVE</sequence>
<evidence type="ECO:0000256" key="3">
    <source>
        <dbReference type="SAM" id="Coils"/>
    </source>
</evidence>
<dbReference type="EMBL" id="JAXUHJ010000008">
    <property type="protein sequence ID" value="MEJ8542841.1"/>
    <property type="molecule type" value="Genomic_DNA"/>
</dbReference>
<dbReference type="InterPro" id="IPR002068">
    <property type="entry name" value="A-crystallin/Hsp20_dom"/>
</dbReference>
<dbReference type="GeneID" id="58978861"/>
<dbReference type="PROSITE" id="PS01031">
    <property type="entry name" value="SHSP"/>
    <property type="match status" value="1"/>
</dbReference>
<protein>
    <submittedName>
        <fullName evidence="7">Hsp20/alpha crystallin family protein</fullName>
    </submittedName>
</protein>
<dbReference type="PROSITE" id="PS51203">
    <property type="entry name" value="CS"/>
    <property type="match status" value="1"/>
</dbReference>
<reference evidence="7" key="1">
    <citation type="submission" date="2022-09" db="EMBL/GenBank/DDBJ databases">
        <title>Characterization of three MwoI isoschizomers from sequenced genome and metagenomes.</title>
        <authorList>
            <person name="Fomenkov A."/>
            <person name="Xu S.Y."/>
            <person name="Roberts R.J."/>
        </authorList>
    </citation>
    <scope>NUCLEOTIDE SEQUENCE</scope>
    <source>
        <strain evidence="7">DSM 2970</strain>
    </source>
</reference>
<name>A0A9E7UL73_METWO</name>
<keyword evidence="3" id="KW-0175">Coiled coil</keyword>
<dbReference type="Gene3D" id="2.60.40.790">
    <property type="match status" value="1"/>
</dbReference>
<evidence type="ECO:0000259" key="4">
    <source>
        <dbReference type="PROSITE" id="PS01031"/>
    </source>
</evidence>
<gene>
    <name evidence="7" type="ORF">N5910_06340</name>
    <name evidence="6" type="ORF">U2150_04985</name>
</gene>
<dbReference type="InterPro" id="IPR007052">
    <property type="entry name" value="CS_dom"/>
</dbReference>
<comment type="similarity">
    <text evidence="1 2">Belongs to the small heat shock protein (HSP20) family.</text>
</comment>
<dbReference type="AlphaFoldDB" id="A0A9E7UL73"/>
<evidence type="ECO:0000256" key="2">
    <source>
        <dbReference type="RuleBase" id="RU003616"/>
    </source>
</evidence>
<dbReference type="Proteomes" id="UP001065373">
    <property type="component" value="Chromosome"/>
</dbReference>
<accession>A0A9E7UL73</accession>
<evidence type="ECO:0000313" key="8">
    <source>
        <dbReference type="Proteomes" id="UP001369247"/>
    </source>
</evidence>
<dbReference type="KEGG" id="mwo:MWSIV6_1235"/>
<dbReference type="InterPro" id="IPR008978">
    <property type="entry name" value="HSP20-like_chaperone"/>
</dbReference>
<dbReference type="Pfam" id="PF00011">
    <property type="entry name" value="HSP20"/>
    <property type="match status" value="1"/>
</dbReference>
<organism evidence="7">
    <name type="scientific">Methanothermobacter wolfeii</name>
    <name type="common">Methanobacterium wolfei</name>
    <dbReference type="NCBI Taxonomy" id="145261"/>
    <lineage>
        <taxon>Archaea</taxon>
        <taxon>Methanobacteriati</taxon>
        <taxon>Methanobacteriota</taxon>
        <taxon>Methanomada group</taxon>
        <taxon>Methanobacteria</taxon>
        <taxon>Methanobacteriales</taxon>
        <taxon>Methanobacteriaceae</taxon>
        <taxon>Methanothermobacter</taxon>
    </lineage>
</organism>
<evidence type="ECO:0000313" key="7">
    <source>
        <dbReference type="EMBL" id="UXH31160.1"/>
    </source>
</evidence>
<evidence type="ECO:0000259" key="5">
    <source>
        <dbReference type="PROSITE" id="PS51203"/>
    </source>
</evidence>
<evidence type="ECO:0000256" key="1">
    <source>
        <dbReference type="PROSITE-ProRule" id="PRU00285"/>
    </source>
</evidence>
<dbReference type="PANTHER" id="PTHR11527">
    <property type="entry name" value="HEAT-SHOCK PROTEIN 20 FAMILY MEMBER"/>
    <property type="match status" value="1"/>
</dbReference>
<evidence type="ECO:0000313" key="6">
    <source>
        <dbReference type="EMBL" id="MEJ8542841.1"/>
    </source>
</evidence>
<proteinExistence type="inferred from homology"/>
<dbReference type="RefSeq" id="WP_238337863.1">
    <property type="nucleotide sequence ID" value="NZ_CP104550.1"/>
</dbReference>
<dbReference type="CDD" id="cd06464">
    <property type="entry name" value="ACD_sHsps-like"/>
    <property type="match status" value="1"/>
</dbReference>
<dbReference type="SUPFAM" id="SSF49764">
    <property type="entry name" value="HSP20-like chaperones"/>
    <property type="match status" value="1"/>
</dbReference>
<feature type="coiled-coil region" evidence="3">
    <location>
        <begin position="16"/>
        <end position="47"/>
    </location>
</feature>